<dbReference type="InterPro" id="IPR024516">
    <property type="entry name" value="Mce_C"/>
</dbReference>
<feature type="domain" description="Mce/MlaD" evidence="1">
    <location>
        <begin position="40"/>
        <end position="114"/>
    </location>
</feature>
<sequence>MRRRVHRKHFVAAIGLLGIFLATIAYLYGAILDGSLTKRPVHVAVELEETGGLFGGSGVTYRGVRVGKVESVKLDDGRIVAMLNLEPSAHVPADSEAAVRTLSPAGEQYLDFQPTASKGPWLKNGDTIEATHTATPTSIATALESIDSLMSQIDSDDLATVLDELHTAFSDTDDLSRILTSGSHLVDLLDESWPQTLRTLENARTVLRTGVESKDQFVELSSSLKSLTASLEEYDPKLRSILDKTPKQVKEIRALTASIANVLPDFLTAADDLTGTLADRDPHLRQLLTDFPNGLQRLADTIVEGFLRVNMLVSPGEVCSYGVDQPSPRSTDREPLVHGRECTANVSGQQRGSAHVPAPLR</sequence>
<evidence type="ECO:0000313" key="3">
    <source>
        <dbReference type="EMBL" id="MDR7087323.1"/>
    </source>
</evidence>
<dbReference type="Pfam" id="PF02470">
    <property type="entry name" value="MlaD"/>
    <property type="match status" value="1"/>
</dbReference>
<dbReference type="EMBL" id="JAVDWH010000001">
    <property type="protein sequence ID" value="MDR7087323.1"/>
    <property type="molecule type" value="Genomic_DNA"/>
</dbReference>
<gene>
    <name evidence="3" type="ORF">J2X11_002162</name>
</gene>
<feature type="domain" description="Mammalian cell entry C-terminal" evidence="2">
    <location>
        <begin position="122"/>
        <end position="303"/>
    </location>
</feature>
<dbReference type="Pfam" id="PF11887">
    <property type="entry name" value="Mce4_CUP1"/>
    <property type="match status" value="1"/>
</dbReference>
<dbReference type="NCBIfam" id="TIGR00996">
    <property type="entry name" value="Mtu_fam_mce"/>
    <property type="match status" value="1"/>
</dbReference>
<proteinExistence type="predicted"/>
<reference evidence="3 4" key="1">
    <citation type="submission" date="2023-07" db="EMBL/GenBank/DDBJ databases">
        <title>Sorghum-associated microbial communities from plants grown in Nebraska, USA.</title>
        <authorList>
            <person name="Schachtman D."/>
        </authorList>
    </citation>
    <scope>NUCLEOTIDE SEQUENCE [LARGE SCALE GENOMIC DNA]</scope>
    <source>
        <strain evidence="3 4">BE248</strain>
    </source>
</reference>
<dbReference type="InterPro" id="IPR003399">
    <property type="entry name" value="Mce/MlaD"/>
</dbReference>
<organism evidence="3 4">
    <name type="scientific">Aeromicrobium panaciterrae</name>
    <dbReference type="NCBI Taxonomy" id="363861"/>
    <lineage>
        <taxon>Bacteria</taxon>
        <taxon>Bacillati</taxon>
        <taxon>Actinomycetota</taxon>
        <taxon>Actinomycetes</taxon>
        <taxon>Propionibacteriales</taxon>
        <taxon>Nocardioidaceae</taxon>
        <taxon>Aeromicrobium</taxon>
    </lineage>
</organism>
<protein>
    <submittedName>
        <fullName evidence="3">Phospholipid/cholesterol/gamma-HCH transport system substrate-binding protein</fullName>
    </submittedName>
</protein>
<name>A0ABU1UQ67_9ACTN</name>
<dbReference type="PANTHER" id="PTHR33371:SF16">
    <property type="entry name" value="MCE-FAMILY PROTEIN MCE3F"/>
    <property type="match status" value="1"/>
</dbReference>
<comment type="caution">
    <text evidence="3">The sequence shown here is derived from an EMBL/GenBank/DDBJ whole genome shotgun (WGS) entry which is preliminary data.</text>
</comment>
<evidence type="ECO:0000259" key="2">
    <source>
        <dbReference type="Pfam" id="PF11887"/>
    </source>
</evidence>
<dbReference type="InterPro" id="IPR052336">
    <property type="entry name" value="MlaD_Phospholipid_Transporter"/>
</dbReference>
<keyword evidence="4" id="KW-1185">Reference proteome</keyword>
<accession>A0ABU1UQ67</accession>
<dbReference type="RefSeq" id="WP_309970736.1">
    <property type="nucleotide sequence ID" value="NZ_JAVDWH010000001.1"/>
</dbReference>
<dbReference type="Proteomes" id="UP001257739">
    <property type="component" value="Unassembled WGS sequence"/>
</dbReference>
<evidence type="ECO:0000313" key="4">
    <source>
        <dbReference type="Proteomes" id="UP001257739"/>
    </source>
</evidence>
<evidence type="ECO:0000259" key="1">
    <source>
        <dbReference type="Pfam" id="PF02470"/>
    </source>
</evidence>
<dbReference type="InterPro" id="IPR005693">
    <property type="entry name" value="Mce"/>
</dbReference>
<dbReference type="PANTHER" id="PTHR33371">
    <property type="entry name" value="INTERMEMBRANE PHOSPHOLIPID TRANSPORT SYSTEM BINDING PROTEIN MLAD-RELATED"/>
    <property type="match status" value="1"/>
</dbReference>